<dbReference type="PANTHER" id="PTHR43841">
    <property type="entry name" value="3-HYDROXYACYL-THIOESTER DEHYDRATASE HTDX-RELATED"/>
    <property type="match status" value="1"/>
</dbReference>
<dbReference type="Pfam" id="PF01575">
    <property type="entry name" value="MaoC_dehydratas"/>
    <property type="match status" value="1"/>
</dbReference>
<comment type="caution">
    <text evidence="3">The sequence shown here is derived from an EMBL/GenBank/DDBJ whole genome shotgun (WGS) entry which is preliminary data.</text>
</comment>
<evidence type="ECO:0000259" key="2">
    <source>
        <dbReference type="Pfam" id="PF01575"/>
    </source>
</evidence>
<feature type="domain" description="MaoC-like" evidence="2">
    <location>
        <begin position="220"/>
        <end position="299"/>
    </location>
</feature>
<keyword evidence="4" id="KW-1185">Reference proteome</keyword>
<accession>A0A8J2TWM4</accession>
<dbReference type="CDD" id="cd03441">
    <property type="entry name" value="R_hydratase_like"/>
    <property type="match status" value="1"/>
</dbReference>
<dbReference type="Proteomes" id="UP000616114">
    <property type="component" value="Unassembled WGS sequence"/>
</dbReference>
<dbReference type="SUPFAM" id="SSF54637">
    <property type="entry name" value="Thioesterase/thiol ester dehydrase-isomerase"/>
    <property type="match status" value="1"/>
</dbReference>
<dbReference type="PANTHER" id="PTHR43841:SF3">
    <property type="entry name" value="(3R)-HYDROXYACYL-ACP DEHYDRATASE SUBUNIT HADB"/>
    <property type="match status" value="1"/>
</dbReference>
<dbReference type="EMBL" id="BMFY01000003">
    <property type="protein sequence ID" value="GGA08610.1"/>
    <property type="molecule type" value="Genomic_DNA"/>
</dbReference>
<evidence type="ECO:0000256" key="1">
    <source>
        <dbReference type="ARBA" id="ARBA00005254"/>
    </source>
</evidence>
<dbReference type="GO" id="GO:0004312">
    <property type="term" value="F:fatty acid synthase activity"/>
    <property type="evidence" value="ECO:0007669"/>
    <property type="project" value="InterPro"/>
</dbReference>
<gene>
    <name evidence="3" type="ORF">GCM10011333_09380</name>
</gene>
<dbReference type="InterPro" id="IPR029069">
    <property type="entry name" value="HotDog_dom_sf"/>
</dbReference>
<proteinExistence type="inferred from homology"/>
<dbReference type="GO" id="GO:0005835">
    <property type="term" value="C:fatty acid synthase complex"/>
    <property type="evidence" value="ECO:0007669"/>
    <property type="project" value="InterPro"/>
</dbReference>
<name>A0A8J2TWM4_9MICO</name>
<comment type="similarity">
    <text evidence="1">Belongs to the enoyl-CoA hydratase/isomerase family.</text>
</comment>
<dbReference type="Gene3D" id="3.10.129.10">
    <property type="entry name" value="Hotdog Thioesterase"/>
    <property type="match status" value="1"/>
</dbReference>
<reference evidence="3" key="1">
    <citation type="journal article" date="2014" name="Int. J. Syst. Evol. Microbiol.">
        <title>Complete genome sequence of Corynebacterium casei LMG S-19264T (=DSM 44701T), isolated from a smear-ripened cheese.</title>
        <authorList>
            <consortium name="US DOE Joint Genome Institute (JGI-PGF)"/>
            <person name="Walter F."/>
            <person name="Albersmeier A."/>
            <person name="Kalinowski J."/>
            <person name="Ruckert C."/>
        </authorList>
    </citation>
    <scope>NUCLEOTIDE SEQUENCE</scope>
    <source>
        <strain evidence="3">CGMCC 1.12785</strain>
    </source>
</reference>
<dbReference type="PRINTS" id="PR01483">
    <property type="entry name" value="FASYNTHASE"/>
</dbReference>
<dbReference type="InterPro" id="IPR002539">
    <property type="entry name" value="MaoC-like_dom"/>
</dbReference>
<dbReference type="GO" id="GO:0006633">
    <property type="term" value="P:fatty acid biosynthetic process"/>
    <property type="evidence" value="ECO:0007669"/>
    <property type="project" value="InterPro"/>
</dbReference>
<dbReference type="AlphaFoldDB" id="A0A8J2TWM4"/>
<reference evidence="3" key="2">
    <citation type="submission" date="2020-09" db="EMBL/GenBank/DDBJ databases">
        <authorList>
            <person name="Sun Q."/>
            <person name="Zhou Y."/>
        </authorList>
    </citation>
    <scope>NUCLEOTIDE SEQUENCE</scope>
    <source>
        <strain evidence="3">CGMCC 1.12785</strain>
    </source>
</reference>
<dbReference type="InterPro" id="IPR003965">
    <property type="entry name" value="Fatty_acid_synthase"/>
</dbReference>
<sequence length="324" mass="34903">MNEMAPAHQPGPQHSTQVLDGTPALRRLFGRAAVASVAKRRAQDKRLPASSADAAALVPPARFALRQVTADAGELTRFQHHVGESATDRLPVSYVHVLGFPLTLKVMTDADFPLPPLGMVHTANRVQVHRLPSLDEPLDLTAFTRTLAPHRRGTVAEIGLTVHSGRELLVEETSVYLAKGVRLFSDGGEQEAQAEQKANARGQSGRDEFEPPEPAALWRFSPVDVRRYAALSGDANPIHTNPLAARAFGFPRTIAHGMYTAARALALQAPGGAGWQWAVRFAAPVVLPATVAAGFAEPGDRSGLVAWHRRSGKPHLWSNITPLD</sequence>
<evidence type="ECO:0000313" key="3">
    <source>
        <dbReference type="EMBL" id="GGA08610.1"/>
    </source>
</evidence>
<organism evidence="3 4">
    <name type="scientific">Sediminivirga luteola</name>
    <dbReference type="NCBI Taxonomy" id="1774748"/>
    <lineage>
        <taxon>Bacteria</taxon>
        <taxon>Bacillati</taxon>
        <taxon>Actinomycetota</taxon>
        <taxon>Actinomycetes</taxon>
        <taxon>Micrococcales</taxon>
        <taxon>Brevibacteriaceae</taxon>
        <taxon>Sediminivirga</taxon>
    </lineage>
</organism>
<protein>
    <recommendedName>
        <fullName evidence="2">MaoC-like domain-containing protein</fullName>
    </recommendedName>
</protein>
<evidence type="ECO:0000313" key="4">
    <source>
        <dbReference type="Proteomes" id="UP000616114"/>
    </source>
</evidence>